<dbReference type="InterPro" id="IPR052894">
    <property type="entry name" value="AsmA-related"/>
</dbReference>
<name>A0A1A8XP75_9RHOO</name>
<evidence type="ECO:0000313" key="2">
    <source>
        <dbReference type="EMBL" id="SBT06969.1"/>
    </source>
</evidence>
<evidence type="ECO:0000313" key="3">
    <source>
        <dbReference type="Proteomes" id="UP000199600"/>
    </source>
</evidence>
<dbReference type="AlphaFoldDB" id="A0A1A8XP75"/>
<keyword evidence="3" id="KW-1185">Reference proteome</keyword>
<dbReference type="GO" id="GO:0090313">
    <property type="term" value="P:regulation of protein targeting to membrane"/>
    <property type="evidence" value="ECO:0007669"/>
    <property type="project" value="TreeGrafter"/>
</dbReference>
<protein>
    <submittedName>
        <fullName evidence="2">Uncharacterized protein</fullName>
    </submittedName>
</protein>
<dbReference type="EMBL" id="FLQY01000114">
    <property type="protein sequence ID" value="SBT06969.1"/>
    <property type="molecule type" value="Genomic_DNA"/>
</dbReference>
<proteinExistence type="predicted"/>
<feature type="transmembrane region" description="Helical" evidence="1">
    <location>
        <begin position="227"/>
        <end position="247"/>
    </location>
</feature>
<dbReference type="RefSeq" id="WP_222102145.1">
    <property type="nucleotide sequence ID" value="NZ_FLQY01000114.1"/>
</dbReference>
<reference evidence="2 3" key="1">
    <citation type="submission" date="2016-06" db="EMBL/GenBank/DDBJ databases">
        <authorList>
            <person name="Kjaerup R.B."/>
            <person name="Dalgaard T.S."/>
            <person name="Juul-Madsen H.R."/>
        </authorList>
    </citation>
    <scope>NUCLEOTIDE SEQUENCE [LARGE SCALE GENOMIC DNA]</scope>
    <source>
        <strain evidence="2">2</strain>
    </source>
</reference>
<dbReference type="GO" id="GO:0005886">
    <property type="term" value="C:plasma membrane"/>
    <property type="evidence" value="ECO:0007669"/>
    <property type="project" value="TreeGrafter"/>
</dbReference>
<dbReference type="PANTHER" id="PTHR30441:SF4">
    <property type="entry name" value="PROTEIN ASMA"/>
    <property type="match status" value="1"/>
</dbReference>
<accession>A0A1A8XP75</accession>
<dbReference type="Proteomes" id="UP000199600">
    <property type="component" value="Unassembled WGS sequence"/>
</dbReference>
<keyword evidence="1" id="KW-1133">Transmembrane helix</keyword>
<sequence>MDSNLIYAKTASGEEAMKKRTRVMQRNVRMVLILVDGKSTVADLCLKTGNPQLTEYALGELERGGFVEPRIVQDSFTTETAETAESTNLAYEILTAALDKSRQLSAPGSTTGAEPSVPDVALPTDLELQTSVTPDSDASISRPAVASFESLDVPVEQPEENYAAVVVPKGTEEISEIQPKSCEEPRPSIADRIQSFSQSVSSSSDDDVSIKPIRRGSGEPMRWPLKLFLGVVGTFALAFLTLFFFPYDSYLPEVENAFTQASGRPVKVGLMRVDFLPKPGLFLRDVHIGAGKDEIRVAEVQLRPAVGTLFASKIIFREVVLDGVELPVERLAGVPGVFEALAKPTARAGVERVGLENVHITYRGLGFSEMEGEATLSANGLFQFLSLRSPDRSLNLKATPMAQGFGVVLEGFGWRPSKGSHYLFDSINLTGAYKNGEFTISDMELYVFDGVVRGGALLRSETNPSIVGEVSFERINATRFGSALGIGEQFTGETAGKIRFSATADSWASIFSAIEANGEFAMHRGSVRGVDLAEAVRRVSKASVQGGLTLFESLTGRIKLSPTKYQFTGLVLKSGLMQSVGYIDVSKGLEISGMIELQMQGTVNQTRVPLSISGPLGTPIVKVGRS</sequence>
<gene>
    <name evidence="2" type="ORF">PROAA_2000006</name>
</gene>
<keyword evidence="1" id="KW-0812">Transmembrane</keyword>
<evidence type="ECO:0000256" key="1">
    <source>
        <dbReference type="SAM" id="Phobius"/>
    </source>
</evidence>
<dbReference type="PANTHER" id="PTHR30441">
    <property type="entry name" value="DUF748 DOMAIN-CONTAINING PROTEIN"/>
    <property type="match status" value="1"/>
</dbReference>
<organism evidence="2 3">
    <name type="scientific">Candidatus Propionivibrio aalborgensis</name>
    <dbReference type="NCBI Taxonomy" id="1860101"/>
    <lineage>
        <taxon>Bacteria</taxon>
        <taxon>Pseudomonadati</taxon>
        <taxon>Pseudomonadota</taxon>
        <taxon>Betaproteobacteria</taxon>
        <taxon>Rhodocyclales</taxon>
        <taxon>Rhodocyclaceae</taxon>
        <taxon>Propionivibrio</taxon>
    </lineage>
</organism>
<keyword evidence="1" id="KW-0472">Membrane</keyword>